<evidence type="ECO:0000256" key="1">
    <source>
        <dbReference type="ARBA" id="ARBA00004115"/>
    </source>
</evidence>
<dbReference type="Proteomes" id="UP000095023">
    <property type="component" value="Unassembled WGS sequence"/>
</dbReference>
<keyword evidence="14" id="KW-1185">Reference proteome</keyword>
<evidence type="ECO:0000256" key="11">
    <source>
        <dbReference type="SAM" id="SignalP"/>
    </source>
</evidence>
<keyword evidence="6 11" id="KW-0732">Signal</keyword>
<dbReference type="Gene3D" id="2.130.10.10">
    <property type="entry name" value="YVTN repeat-like/Quinoprotein amine dehydrogenase"/>
    <property type="match status" value="1"/>
</dbReference>
<evidence type="ECO:0000256" key="4">
    <source>
        <dbReference type="ARBA" id="ARBA00020824"/>
    </source>
</evidence>
<feature type="chain" id="PRO_5009163311" description="ER membrane protein complex subunit 1" evidence="11">
    <location>
        <begin position="21"/>
        <end position="706"/>
    </location>
</feature>
<evidence type="ECO:0000256" key="10">
    <source>
        <dbReference type="ARBA" id="ARBA00023180"/>
    </source>
</evidence>
<dbReference type="OrthoDB" id="28092at2759"/>
<feature type="signal peptide" evidence="11">
    <location>
        <begin position="1"/>
        <end position="20"/>
    </location>
</feature>
<comment type="subcellular location">
    <subcellularLocation>
        <location evidence="1">Endoplasmic reticulum membrane</location>
        <topology evidence="1">Single-pass type I membrane protein</topology>
    </subcellularLocation>
</comment>
<evidence type="ECO:0000256" key="9">
    <source>
        <dbReference type="ARBA" id="ARBA00023136"/>
    </source>
</evidence>
<name>A0A1E4TMA0_9ASCO</name>
<keyword evidence="8" id="KW-1133">Transmembrane helix</keyword>
<keyword evidence="7" id="KW-0256">Endoplasmic reticulum</keyword>
<dbReference type="GO" id="GO:0072546">
    <property type="term" value="C:EMC complex"/>
    <property type="evidence" value="ECO:0007669"/>
    <property type="project" value="InterPro"/>
</dbReference>
<comment type="similarity">
    <text evidence="2">Belongs to the EMC1 family.</text>
</comment>
<evidence type="ECO:0000256" key="3">
    <source>
        <dbReference type="ARBA" id="ARBA00011276"/>
    </source>
</evidence>
<feature type="domain" description="ER membrane protein complex subunit 1 C-terminal" evidence="12">
    <location>
        <begin position="478"/>
        <end position="702"/>
    </location>
</feature>
<evidence type="ECO:0000313" key="13">
    <source>
        <dbReference type="EMBL" id="ODV92871.1"/>
    </source>
</evidence>
<evidence type="ECO:0000256" key="6">
    <source>
        <dbReference type="ARBA" id="ARBA00022729"/>
    </source>
</evidence>
<reference evidence="14" key="1">
    <citation type="submission" date="2016-02" db="EMBL/GenBank/DDBJ databases">
        <title>Comparative genomics of biotechnologically important yeasts.</title>
        <authorList>
            <consortium name="DOE Joint Genome Institute"/>
            <person name="Riley R."/>
            <person name="Haridas S."/>
            <person name="Wolfe K.H."/>
            <person name="Lopes M.R."/>
            <person name="Hittinger C.T."/>
            <person name="Goker M."/>
            <person name="Salamov A."/>
            <person name="Wisecaver J."/>
            <person name="Long T.M."/>
            <person name="Aerts A.L."/>
            <person name="Barry K."/>
            <person name="Choi C."/>
            <person name="Clum A."/>
            <person name="Coughlan A.Y."/>
            <person name="Deshpande S."/>
            <person name="Douglass A.P."/>
            <person name="Hanson S.J."/>
            <person name="Klenk H.-P."/>
            <person name="Labutti K."/>
            <person name="Lapidus A."/>
            <person name="Lindquist E."/>
            <person name="Lipzen A."/>
            <person name="Meier-Kolthoff J.P."/>
            <person name="Ohm R.A."/>
            <person name="Otillar R.P."/>
            <person name="Pangilinan J."/>
            <person name="Peng Y."/>
            <person name="Rokas A."/>
            <person name="Rosa C.A."/>
            <person name="Scheuner C."/>
            <person name="Sibirny A.A."/>
            <person name="Slot J.C."/>
            <person name="Stielow J.B."/>
            <person name="Sun H."/>
            <person name="Kurtzman C.P."/>
            <person name="Blackwell M."/>
            <person name="Jeffries T.W."/>
            <person name="Grigoriev I.V."/>
        </authorList>
    </citation>
    <scope>NUCLEOTIDE SEQUENCE [LARGE SCALE GENOMIC DNA]</scope>
    <source>
        <strain evidence="14">NRRL Y-17796</strain>
    </source>
</reference>
<evidence type="ECO:0000256" key="7">
    <source>
        <dbReference type="ARBA" id="ARBA00022824"/>
    </source>
</evidence>
<dbReference type="Pfam" id="PF07774">
    <property type="entry name" value="EMC1_C"/>
    <property type="match status" value="1"/>
</dbReference>
<dbReference type="GO" id="GO:0034975">
    <property type="term" value="P:protein folding in endoplasmic reticulum"/>
    <property type="evidence" value="ECO:0007669"/>
    <property type="project" value="TreeGrafter"/>
</dbReference>
<accession>A0A1E4TMA0</accession>
<gene>
    <name evidence="13" type="ORF">CANCADRAFT_43448</name>
</gene>
<dbReference type="PANTHER" id="PTHR21573">
    <property type="entry name" value="ER MEMBRANE PROTEIN COMPLEX SUBUNIT 1"/>
    <property type="match status" value="1"/>
</dbReference>
<keyword evidence="9" id="KW-0472">Membrane</keyword>
<evidence type="ECO:0000256" key="2">
    <source>
        <dbReference type="ARBA" id="ARBA00007904"/>
    </source>
</evidence>
<keyword evidence="5" id="KW-0812">Transmembrane</keyword>
<comment type="subunit">
    <text evidence="3">Component of the ER membrane protein complex (EMC).</text>
</comment>
<dbReference type="InterPro" id="IPR015943">
    <property type="entry name" value="WD40/YVTN_repeat-like_dom_sf"/>
</dbReference>
<evidence type="ECO:0000313" key="14">
    <source>
        <dbReference type="Proteomes" id="UP000095023"/>
    </source>
</evidence>
<dbReference type="EMBL" id="KV453841">
    <property type="protein sequence ID" value="ODV92871.1"/>
    <property type="molecule type" value="Genomic_DNA"/>
</dbReference>
<dbReference type="SUPFAM" id="SSF50998">
    <property type="entry name" value="Quinoprotein alcohol dehydrogenase-like"/>
    <property type="match status" value="1"/>
</dbReference>
<dbReference type="InterPro" id="IPR026895">
    <property type="entry name" value="EMC1"/>
</dbReference>
<keyword evidence="10" id="KW-0325">Glycoprotein</keyword>
<organism evidence="13 14">
    <name type="scientific">Tortispora caseinolytica NRRL Y-17796</name>
    <dbReference type="NCBI Taxonomy" id="767744"/>
    <lineage>
        <taxon>Eukaryota</taxon>
        <taxon>Fungi</taxon>
        <taxon>Dikarya</taxon>
        <taxon>Ascomycota</taxon>
        <taxon>Saccharomycotina</taxon>
        <taxon>Trigonopsidomycetes</taxon>
        <taxon>Trigonopsidales</taxon>
        <taxon>Trigonopsidaceae</taxon>
        <taxon>Tortispora</taxon>
    </lineage>
</organism>
<dbReference type="InterPro" id="IPR011678">
    <property type="entry name" value="EMC1_C"/>
</dbReference>
<dbReference type="InterPro" id="IPR011047">
    <property type="entry name" value="Quinoprotein_ADH-like_sf"/>
</dbReference>
<evidence type="ECO:0000259" key="12">
    <source>
        <dbReference type="Pfam" id="PF07774"/>
    </source>
</evidence>
<evidence type="ECO:0000256" key="8">
    <source>
        <dbReference type="ARBA" id="ARBA00022989"/>
    </source>
</evidence>
<dbReference type="AlphaFoldDB" id="A0A1E4TMA0"/>
<proteinExistence type="inferred from homology"/>
<protein>
    <recommendedName>
        <fullName evidence="4">ER membrane protein complex subunit 1</fullName>
    </recommendedName>
</protein>
<evidence type="ECO:0000256" key="5">
    <source>
        <dbReference type="ARBA" id="ARBA00022692"/>
    </source>
</evidence>
<sequence length="706" mass="78796">MFNILILAIAVAAWHLPSLGLFDCINSALIEDQLLFAGLSSSNILAAINITDGSTLWRHHLPNAYRLVASKTVAVLEYVPASNSTLLKIYDSLDGLILNEMYLPHPAMGLSQDDAYLYIYSKPAMYQVDWAANIVSKEPKRPPPRESCLKTGTEYTVGDYSLVVQPEGGLQTYLNSRLQWTYAPVSSEQVVFVDKPYTLSSPAPVRLGLDLQSWKLRWSLLSDRFKVLLSPTSLKRNLHDYLESKTHPDFGLEKIMVRLSTDGSLHAIDTVDPKTELWSTDSLLPRNSFAHPILVSNETIYVANTSAVFAIHGITGDITSTHFGCVSANPGWFFLVDGIPAYISQSGESVHIDNTPYTPDNDLFLHASTDKDVRGYVLEKGKPRIRDIWHFKAPKGFSIRNTAVKDPADTVGSVGRVLGDRSALFKYLYPNAMAVIMVNDVTGEVLFVLLDLVSGQPLVTYEGDKIDPNTPILLTYGEHYVVATYLSITEQTRATVILVWDLYESYKPNIRLTRPLESSALKKNLKPAVYFKSYLFDADIVALSFSRTLHGITSKNLLLATREGRILSMPRMFLDGRRPVYSAWLGDSSRSKKSPLSKVEAMEGLIAYEPEIPDNEKLLISGASYVHGTRHIVCYPSHLESTLHVVSYGEDIFYTQISPSNTFDMLPETFSKSQIVLTCAALTIAVYILKRLADRKQVRHKWKVAT</sequence>
<dbReference type="PANTHER" id="PTHR21573:SF0">
    <property type="entry name" value="ER MEMBRANE PROTEIN COMPLEX SUBUNIT 1"/>
    <property type="match status" value="1"/>
</dbReference>